<evidence type="ECO:0000313" key="2">
    <source>
        <dbReference type="Proteomes" id="UP000317944"/>
    </source>
</evidence>
<gene>
    <name evidence="1" type="ORF">C7Y47_13975</name>
</gene>
<dbReference type="AlphaFoldDB" id="A0A544UGB5"/>
<protein>
    <submittedName>
        <fullName evidence="1">Uncharacterized protein</fullName>
    </submittedName>
</protein>
<name>A0A544UGB5_LYSSH</name>
<reference evidence="1 2" key="1">
    <citation type="submission" date="2018-03" db="EMBL/GenBank/DDBJ databases">
        <title>Aerobic endospore-forming bacteria genome sequencing and assembly.</title>
        <authorList>
            <person name="Cavalcante D.A."/>
            <person name="Driks A."/>
            <person name="Putonti C."/>
            <person name="De-Souza M.T."/>
        </authorList>
    </citation>
    <scope>NUCLEOTIDE SEQUENCE [LARGE SCALE GENOMIC DNA]</scope>
    <source>
        <strain evidence="1 2">SDF0037</strain>
    </source>
</reference>
<proteinExistence type="predicted"/>
<dbReference type="OrthoDB" id="9898072at2"/>
<accession>A0A544UGB5</accession>
<comment type="caution">
    <text evidence="1">The sequence shown here is derived from an EMBL/GenBank/DDBJ whole genome shotgun (WGS) entry which is preliminary data.</text>
</comment>
<evidence type="ECO:0000313" key="1">
    <source>
        <dbReference type="EMBL" id="TQR31722.1"/>
    </source>
</evidence>
<dbReference type="Proteomes" id="UP000317944">
    <property type="component" value="Unassembled WGS sequence"/>
</dbReference>
<dbReference type="EMBL" id="SADV01000010">
    <property type="protein sequence ID" value="TQR31722.1"/>
    <property type="molecule type" value="Genomic_DNA"/>
</dbReference>
<dbReference type="RefSeq" id="WP_142509326.1">
    <property type="nucleotide sequence ID" value="NZ_SADV01000010.1"/>
</dbReference>
<organism evidence="1 2">
    <name type="scientific">Lysinibacillus sphaericus</name>
    <name type="common">Bacillus sphaericus</name>
    <dbReference type="NCBI Taxonomy" id="1421"/>
    <lineage>
        <taxon>Bacteria</taxon>
        <taxon>Bacillati</taxon>
        <taxon>Bacillota</taxon>
        <taxon>Bacilli</taxon>
        <taxon>Bacillales</taxon>
        <taxon>Bacillaceae</taxon>
        <taxon>Lysinibacillus</taxon>
    </lineage>
</organism>
<sequence>MQQFLNQRVDGVLYEISSNVKKEGLSQSIDKFLNQSNLSLNKEAKDEFTEKIHDLVFEYQHNILQQIYLVGFLDGLKLDSKMKEVL</sequence>